<name>A0A5E4MKB3_9HEMI</name>
<dbReference type="AlphaFoldDB" id="A0A5E4MKB3"/>
<sequence length="108" mass="12197">MSYDGRYSNQIDNILINERFANNITDERTYRGTDRDSDHFLVASDLRVKLKTMNRKINSATVKYDVEKLTDSRKSESSATTNQTVCATESVGRARLSTESRSPSPVNS</sequence>
<keyword evidence="2" id="KW-0378">Hydrolase</keyword>
<feature type="region of interest" description="Disordered" evidence="1">
    <location>
        <begin position="65"/>
        <end position="108"/>
    </location>
</feature>
<feature type="compositionally biased region" description="Polar residues" evidence="1">
    <location>
        <begin position="97"/>
        <end position="108"/>
    </location>
</feature>
<reference evidence="2 3" key="1">
    <citation type="submission" date="2019-08" db="EMBL/GenBank/DDBJ databases">
        <authorList>
            <person name="Alioto T."/>
            <person name="Alioto T."/>
            <person name="Gomez Garrido J."/>
        </authorList>
    </citation>
    <scope>NUCLEOTIDE SEQUENCE [LARGE SCALE GENOMIC DNA]</scope>
</reference>
<evidence type="ECO:0000256" key="1">
    <source>
        <dbReference type="SAM" id="MobiDB-lite"/>
    </source>
</evidence>
<feature type="compositionally biased region" description="Basic and acidic residues" evidence="1">
    <location>
        <begin position="65"/>
        <end position="76"/>
    </location>
</feature>
<keyword evidence="3" id="KW-1185">Reference proteome</keyword>
<organism evidence="2 3">
    <name type="scientific">Cinara cedri</name>
    <dbReference type="NCBI Taxonomy" id="506608"/>
    <lineage>
        <taxon>Eukaryota</taxon>
        <taxon>Metazoa</taxon>
        <taxon>Ecdysozoa</taxon>
        <taxon>Arthropoda</taxon>
        <taxon>Hexapoda</taxon>
        <taxon>Insecta</taxon>
        <taxon>Pterygota</taxon>
        <taxon>Neoptera</taxon>
        <taxon>Paraneoptera</taxon>
        <taxon>Hemiptera</taxon>
        <taxon>Sternorrhyncha</taxon>
        <taxon>Aphidomorpha</taxon>
        <taxon>Aphidoidea</taxon>
        <taxon>Aphididae</taxon>
        <taxon>Lachninae</taxon>
        <taxon>Cinara</taxon>
    </lineage>
</organism>
<keyword evidence="2" id="KW-0540">Nuclease</keyword>
<protein>
    <submittedName>
        <fullName evidence="2">Endonuclease/exonuclease/phosphatase</fullName>
    </submittedName>
</protein>
<evidence type="ECO:0000313" key="2">
    <source>
        <dbReference type="EMBL" id="VVC31985.1"/>
    </source>
</evidence>
<evidence type="ECO:0000313" key="3">
    <source>
        <dbReference type="Proteomes" id="UP000325440"/>
    </source>
</evidence>
<dbReference type="Proteomes" id="UP000325440">
    <property type="component" value="Unassembled WGS sequence"/>
</dbReference>
<dbReference type="EMBL" id="CABPRJ010000952">
    <property type="protein sequence ID" value="VVC31985.1"/>
    <property type="molecule type" value="Genomic_DNA"/>
</dbReference>
<keyword evidence="2" id="KW-0269">Exonuclease</keyword>
<dbReference type="OrthoDB" id="6772576at2759"/>
<feature type="compositionally biased region" description="Polar residues" evidence="1">
    <location>
        <begin position="77"/>
        <end position="87"/>
    </location>
</feature>
<gene>
    <name evidence="2" type="ORF">CINCED_3A020609</name>
</gene>
<accession>A0A5E4MKB3</accession>
<dbReference type="GO" id="GO:0004519">
    <property type="term" value="F:endonuclease activity"/>
    <property type="evidence" value="ECO:0007669"/>
    <property type="project" value="UniProtKB-KW"/>
</dbReference>
<dbReference type="GO" id="GO:0004527">
    <property type="term" value="F:exonuclease activity"/>
    <property type="evidence" value="ECO:0007669"/>
    <property type="project" value="UniProtKB-KW"/>
</dbReference>
<proteinExistence type="predicted"/>
<keyword evidence="2" id="KW-0255">Endonuclease</keyword>